<dbReference type="Gene3D" id="3.40.50.300">
    <property type="entry name" value="P-loop containing nucleotide triphosphate hydrolases"/>
    <property type="match status" value="1"/>
</dbReference>
<dbReference type="PATRIC" id="fig|448.7.peg.1280"/>
<dbReference type="InterPro" id="IPR027417">
    <property type="entry name" value="P-loop_NTPase"/>
</dbReference>
<dbReference type="Proteomes" id="UP000054773">
    <property type="component" value="Unassembled WGS sequence"/>
</dbReference>
<dbReference type="SUPFAM" id="SSF52540">
    <property type="entry name" value="P-loop containing nucleoside triphosphate hydrolases"/>
    <property type="match status" value="1"/>
</dbReference>
<proteinExistence type="predicted"/>
<evidence type="ECO:0000313" key="2">
    <source>
        <dbReference type="Proteomes" id="UP000054773"/>
    </source>
</evidence>
<dbReference type="EMBL" id="LNYA01000023">
    <property type="protein sequence ID" value="KTC98169.1"/>
    <property type="molecule type" value="Genomic_DNA"/>
</dbReference>
<evidence type="ECO:0000313" key="1">
    <source>
        <dbReference type="EMBL" id="KTC98169.1"/>
    </source>
</evidence>
<accession>A0A0W0TRJ0</accession>
<reference evidence="1 2" key="1">
    <citation type="submission" date="2015-11" db="EMBL/GenBank/DDBJ databases">
        <title>Genomic analysis of 38 Legionella species identifies large and diverse effector repertoires.</title>
        <authorList>
            <person name="Burstein D."/>
            <person name="Amaro F."/>
            <person name="Zusman T."/>
            <person name="Lifshitz Z."/>
            <person name="Cohen O."/>
            <person name="Gilbert J.A."/>
            <person name="Pupko T."/>
            <person name="Shuman H.A."/>
            <person name="Segal G."/>
        </authorList>
    </citation>
    <scope>NUCLEOTIDE SEQUENCE [LARGE SCALE GENOMIC DNA]</scope>
    <source>
        <strain evidence="1 2">SE-32A-C8</strain>
    </source>
</reference>
<name>A0A0W0TRJ0_LEGER</name>
<dbReference type="CDD" id="cd00882">
    <property type="entry name" value="Ras_like_GTPase"/>
    <property type="match status" value="1"/>
</dbReference>
<dbReference type="AlphaFoldDB" id="A0A0W0TRJ0"/>
<protein>
    <submittedName>
        <fullName evidence="1">Miro-like protein</fullName>
    </submittedName>
</protein>
<keyword evidence="2" id="KW-1185">Reference proteome</keyword>
<organism evidence="1 2">
    <name type="scientific">Legionella erythra</name>
    <dbReference type="NCBI Taxonomy" id="448"/>
    <lineage>
        <taxon>Bacteria</taxon>
        <taxon>Pseudomonadati</taxon>
        <taxon>Pseudomonadota</taxon>
        <taxon>Gammaproteobacteria</taxon>
        <taxon>Legionellales</taxon>
        <taxon>Legionellaceae</taxon>
        <taxon>Legionella</taxon>
    </lineage>
</organism>
<sequence length="200" mass="22595">MVYDSRKVIHVVVLGQSQSGKSTLLKQIMNRPVEEVPLTASTPLLKKHGQVSMTFQEGPDHRTLDGEVVSHLKRAHAAVFAVDLSSPNCLKDLENLYFKLNRDHEAVHVLIALTKSDLVSEEVRQERTGQIKSFAVEHAIDCFEMEAFNKIPDSIIKIVFEFSPLKNNYAYAEANRTHLFKAALNSSKSQNCFLMKKKKD</sequence>
<dbReference type="RefSeq" id="WP_058526371.1">
    <property type="nucleotide sequence ID" value="NZ_CAAAHY010000002.1"/>
</dbReference>
<gene>
    <name evidence="1" type="ORF">Lery_1223</name>
</gene>
<comment type="caution">
    <text evidence="1">The sequence shown here is derived from an EMBL/GenBank/DDBJ whole genome shotgun (WGS) entry which is preliminary data.</text>
</comment>
<dbReference type="STRING" id="448.Lery_1223"/>